<proteinExistence type="predicted"/>
<evidence type="ECO:0000313" key="3">
    <source>
        <dbReference type="Proteomes" id="UP000253065"/>
    </source>
</evidence>
<organism evidence="1 4">
    <name type="scientific">Marinobacter nauticus</name>
    <name type="common">Marinobacter hydrocarbonoclasticus</name>
    <name type="synonym">Marinobacter aquaeolei</name>
    <dbReference type="NCBI Taxonomy" id="2743"/>
    <lineage>
        <taxon>Bacteria</taxon>
        <taxon>Pseudomonadati</taxon>
        <taxon>Pseudomonadota</taxon>
        <taxon>Gammaproteobacteria</taxon>
        <taxon>Pseudomonadales</taxon>
        <taxon>Marinobacteraceae</taxon>
        <taxon>Marinobacter</taxon>
    </lineage>
</organism>
<gene>
    <name evidence="2" type="ORF">DET64_10892</name>
    <name evidence="1" type="ORF">F6453_0547</name>
</gene>
<reference evidence="2 3" key="1">
    <citation type="submission" date="2018-06" db="EMBL/GenBank/DDBJ databases">
        <title>Freshwater and sediment microbial communities from various areas in North America, analyzing microbe dynamics in response to fracking.</title>
        <authorList>
            <person name="Lamendella R."/>
        </authorList>
    </citation>
    <scope>NUCLEOTIDE SEQUENCE [LARGE SCALE GENOMIC DNA]</scope>
    <source>
        <strain evidence="2 3">114E_o</strain>
    </source>
</reference>
<evidence type="ECO:0000313" key="4">
    <source>
        <dbReference type="Proteomes" id="UP000469950"/>
    </source>
</evidence>
<dbReference type="EMBL" id="WBMP01000002">
    <property type="protein sequence ID" value="KAE8546867.1"/>
    <property type="molecule type" value="Genomic_DNA"/>
</dbReference>
<comment type="caution">
    <text evidence="1">The sequence shown here is derived from an EMBL/GenBank/DDBJ whole genome shotgun (WGS) entry which is preliminary data.</text>
</comment>
<keyword evidence="3" id="KW-1185">Reference proteome</keyword>
<dbReference type="EMBL" id="QNSA01000008">
    <property type="protein sequence ID" value="RBP71847.1"/>
    <property type="molecule type" value="Genomic_DNA"/>
</dbReference>
<evidence type="ECO:0000313" key="1">
    <source>
        <dbReference type="EMBL" id="KAE8546867.1"/>
    </source>
</evidence>
<dbReference type="Proteomes" id="UP000469950">
    <property type="component" value="Unassembled WGS sequence"/>
</dbReference>
<sequence>MIIRTKTPFSIFAMIPRQNVKHDVNNDTRKSFL</sequence>
<dbReference type="AlphaFoldDB" id="A0A833JRT2"/>
<accession>A0A833JRT2</accession>
<name>A0A833JRT2_MARNT</name>
<dbReference type="Proteomes" id="UP000253065">
    <property type="component" value="Unassembled WGS sequence"/>
</dbReference>
<reference evidence="1 4" key="2">
    <citation type="submission" date="2019-10" db="EMBL/GenBank/DDBJ databases">
        <title>Draft genome sequence of Marinobacter hydrocarbonoclasticus NCT7M from the microbiome of the marine copepod.</title>
        <authorList>
            <person name="Nuttall R."/>
            <person name="Sharma G."/>
            <person name="Moisander P."/>
        </authorList>
    </citation>
    <scope>NUCLEOTIDE SEQUENCE [LARGE SCALE GENOMIC DNA]</scope>
    <source>
        <strain evidence="1 4">NCT7M</strain>
    </source>
</reference>
<evidence type="ECO:0000313" key="2">
    <source>
        <dbReference type="EMBL" id="RBP71847.1"/>
    </source>
</evidence>
<protein>
    <submittedName>
        <fullName evidence="1">Uncharacterized protein</fullName>
    </submittedName>
</protein>